<dbReference type="EMBL" id="JASSZA010000017">
    <property type="protein sequence ID" value="KAK2090023.1"/>
    <property type="molecule type" value="Genomic_DNA"/>
</dbReference>
<evidence type="ECO:0000256" key="1">
    <source>
        <dbReference type="ARBA" id="ARBA00004141"/>
    </source>
</evidence>
<evidence type="ECO:0000256" key="2">
    <source>
        <dbReference type="ARBA" id="ARBA00006193"/>
    </source>
</evidence>
<comment type="similarity">
    <text evidence="2">Belongs to the L6 tetraspanin family.</text>
</comment>
<evidence type="ECO:0000313" key="8">
    <source>
        <dbReference type="Proteomes" id="UP001266305"/>
    </source>
</evidence>
<dbReference type="PANTHER" id="PTHR14198">
    <property type="entry name" value="TRANSMEMBRANE 4 L6 FAMILY MEMBER 1-RELATED"/>
    <property type="match status" value="1"/>
</dbReference>
<organism evidence="7 8">
    <name type="scientific">Saguinus oedipus</name>
    <name type="common">Cotton-top tamarin</name>
    <name type="synonym">Oedipomidas oedipus</name>
    <dbReference type="NCBI Taxonomy" id="9490"/>
    <lineage>
        <taxon>Eukaryota</taxon>
        <taxon>Metazoa</taxon>
        <taxon>Chordata</taxon>
        <taxon>Craniata</taxon>
        <taxon>Vertebrata</taxon>
        <taxon>Euteleostomi</taxon>
        <taxon>Mammalia</taxon>
        <taxon>Eutheria</taxon>
        <taxon>Euarchontoglires</taxon>
        <taxon>Primates</taxon>
        <taxon>Haplorrhini</taxon>
        <taxon>Platyrrhini</taxon>
        <taxon>Cebidae</taxon>
        <taxon>Callitrichinae</taxon>
        <taxon>Saguinus</taxon>
    </lineage>
</organism>
<comment type="subcellular location">
    <subcellularLocation>
        <location evidence="1">Membrane</location>
        <topology evidence="1">Multi-pass membrane protein</topology>
    </subcellularLocation>
</comment>
<evidence type="ECO:0000256" key="4">
    <source>
        <dbReference type="ARBA" id="ARBA00022989"/>
    </source>
</evidence>
<evidence type="ECO:0000256" key="3">
    <source>
        <dbReference type="ARBA" id="ARBA00022692"/>
    </source>
</evidence>
<keyword evidence="5 6" id="KW-0472">Membrane</keyword>
<protein>
    <recommendedName>
        <fullName evidence="9">Transmembrane 4 L6 family member 19</fullName>
    </recommendedName>
</protein>
<gene>
    <name evidence="7" type="ORF">P7K49_031279</name>
</gene>
<feature type="transmembrane region" description="Helical" evidence="6">
    <location>
        <begin position="121"/>
        <end position="144"/>
    </location>
</feature>
<dbReference type="Proteomes" id="UP001266305">
    <property type="component" value="Unassembled WGS sequence"/>
</dbReference>
<evidence type="ECO:0000256" key="6">
    <source>
        <dbReference type="SAM" id="Phobius"/>
    </source>
</evidence>
<proteinExistence type="inferred from homology"/>
<keyword evidence="8" id="KW-1185">Reference proteome</keyword>
<feature type="transmembrane region" description="Helical" evidence="6">
    <location>
        <begin position="45"/>
        <end position="70"/>
    </location>
</feature>
<comment type="caution">
    <text evidence="7">The sequence shown here is derived from an EMBL/GenBank/DDBJ whole genome shotgun (WGS) entry which is preliminary data.</text>
</comment>
<dbReference type="InterPro" id="IPR008661">
    <property type="entry name" value="L6_membrane"/>
</dbReference>
<dbReference type="PANTHER" id="PTHR14198:SF22">
    <property type="entry name" value="TRANSMEMBRANE 4 L6 FAMILY MEMBER 19"/>
    <property type="match status" value="1"/>
</dbReference>
<reference evidence="7 8" key="1">
    <citation type="submission" date="2023-05" db="EMBL/GenBank/DDBJ databases">
        <title>B98-5 Cell Line De Novo Hybrid Assembly: An Optical Mapping Approach.</title>
        <authorList>
            <person name="Kananen K."/>
            <person name="Auerbach J.A."/>
            <person name="Kautto E."/>
            <person name="Blachly J.S."/>
        </authorList>
    </citation>
    <scope>NUCLEOTIDE SEQUENCE [LARGE SCALE GENOMIC DNA]</scope>
    <source>
        <strain evidence="7">B95-8</strain>
        <tissue evidence="7">Cell line</tissue>
    </source>
</reference>
<evidence type="ECO:0000313" key="7">
    <source>
        <dbReference type="EMBL" id="KAK2090023.1"/>
    </source>
</evidence>
<accession>A0ABQ9U040</accession>
<evidence type="ECO:0000256" key="5">
    <source>
        <dbReference type="ARBA" id="ARBA00023136"/>
    </source>
</evidence>
<sequence length="160" mass="17808">MPCWELGSGEEASWAEFRAVQMTPQAPQRRRPVRLSLPSRTPSQVLAGLLSSGLALLGALISFVTSGVALKDGPFCMFDVSSFNQTQAWKYGYPFKDLHSRNYLYDRSLWNSACLEPSKAVVWHVAFFSALLCVSLLQLLLMAIHIINSFLGLFCSVCEK</sequence>
<name>A0ABQ9U040_SAGOE</name>
<keyword evidence="4 6" id="KW-1133">Transmembrane helix</keyword>
<keyword evidence="3 6" id="KW-0812">Transmembrane</keyword>
<evidence type="ECO:0008006" key="9">
    <source>
        <dbReference type="Google" id="ProtNLM"/>
    </source>
</evidence>
<dbReference type="Pfam" id="PF05805">
    <property type="entry name" value="L6_membrane"/>
    <property type="match status" value="1"/>
</dbReference>